<dbReference type="Gene3D" id="1.10.8.10">
    <property type="entry name" value="DNA helicase RuvA subunit, C-terminal domain"/>
    <property type="match status" value="1"/>
</dbReference>
<evidence type="ECO:0000256" key="4">
    <source>
        <dbReference type="ARBA" id="ARBA00022801"/>
    </source>
</evidence>
<evidence type="ECO:0000256" key="2">
    <source>
        <dbReference type="ARBA" id="ARBA00022614"/>
    </source>
</evidence>
<dbReference type="PROSITE" id="PS50030">
    <property type="entry name" value="UBA"/>
    <property type="match status" value="1"/>
</dbReference>
<dbReference type="GO" id="GO:0004045">
    <property type="term" value="F:peptidyl-tRNA hydrolase activity"/>
    <property type="evidence" value="ECO:0007669"/>
    <property type="project" value="UniProtKB-EC"/>
</dbReference>
<dbReference type="Pfam" id="PF01981">
    <property type="entry name" value="PTH2"/>
    <property type="match status" value="1"/>
</dbReference>
<keyword evidence="7" id="KW-0812">Transmembrane</keyword>
<evidence type="ECO:0000256" key="1">
    <source>
        <dbReference type="ARBA" id="ARBA00013260"/>
    </source>
</evidence>
<proteinExistence type="inferred from homology"/>
<keyword evidence="10" id="KW-1185">Reference proteome</keyword>
<dbReference type="Gene3D" id="3.80.10.10">
    <property type="entry name" value="Ribonuclease Inhibitor"/>
    <property type="match status" value="2"/>
</dbReference>
<organism evidence="9 10">
    <name type="scientific">Ceutorhynchus assimilis</name>
    <name type="common">cabbage seed weevil</name>
    <dbReference type="NCBI Taxonomy" id="467358"/>
    <lineage>
        <taxon>Eukaryota</taxon>
        <taxon>Metazoa</taxon>
        <taxon>Ecdysozoa</taxon>
        <taxon>Arthropoda</taxon>
        <taxon>Hexapoda</taxon>
        <taxon>Insecta</taxon>
        <taxon>Pterygota</taxon>
        <taxon>Neoptera</taxon>
        <taxon>Endopterygota</taxon>
        <taxon>Coleoptera</taxon>
        <taxon>Polyphaga</taxon>
        <taxon>Cucujiformia</taxon>
        <taxon>Curculionidae</taxon>
        <taxon>Ceutorhynchinae</taxon>
        <taxon>Ceutorhynchus</taxon>
    </lineage>
</organism>
<gene>
    <name evidence="9" type="ORF">CEUTPL_LOCUS13240</name>
</gene>
<dbReference type="EC" id="3.1.1.29" evidence="1"/>
<evidence type="ECO:0000313" key="9">
    <source>
        <dbReference type="EMBL" id="CAG9772838.1"/>
    </source>
</evidence>
<dbReference type="Gene3D" id="3.40.1490.10">
    <property type="entry name" value="Bit1"/>
    <property type="match status" value="1"/>
</dbReference>
<dbReference type="CDD" id="cd02430">
    <property type="entry name" value="PTH2"/>
    <property type="match status" value="1"/>
</dbReference>
<name>A0A9N9MY67_9CUCU</name>
<keyword evidence="2" id="KW-0433">Leucine-rich repeat</keyword>
<dbReference type="Pfam" id="PF22562">
    <property type="entry name" value="UBA_7"/>
    <property type="match status" value="1"/>
</dbReference>
<dbReference type="InterPro" id="IPR009060">
    <property type="entry name" value="UBA-like_sf"/>
</dbReference>
<dbReference type="NCBIfam" id="TIGR00283">
    <property type="entry name" value="arch_pth2"/>
    <property type="match status" value="1"/>
</dbReference>
<dbReference type="GO" id="GO:0005886">
    <property type="term" value="C:plasma membrane"/>
    <property type="evidence" value="ECO:0007669"/>
    <property type="project" value="TreeGrafter"/>
</dbReference>
<sequence>MSQPEGDFKPNQELLDVLISMGIAGNAAAEALFCTGNKSAEDAINYIFNEGNFDEQNSGEVAVDNDEWEDTAQDTPYYKMTFIVNCSLKMGTGKIAAQVGHACLGLYRKMMRAKLGDDLNQWEESGEKKIVLKGISAEHLTELYEKAREAKVPAYLVRDAGHTQIAAGSVTVLSLFGLEENVDNISGKLSAIAAMEKFYYKLLVFSLHYFAAFAQCNRTSEVTLVVSSNGCPQDNYYCGHNRYQELQFFTCFNINILGIYQTIRNKCSSSDPCYIILKNSSIPTLNPTGYYWNGVKKLQIQETNTNEIVPGFFNRFDNLEELDIIKNKLTKLASGEFTSMVLLRVLNLTENLIETVAPKSFSGLLNLAILDLSRNRITHLPEYIFEYQKHLFYVDVSNNMLKNIDGAVFNKQSLKTLNISYNYLSDFDFSQLGNLTGLEYLRFDHNVLSSLPINAFYNLNKLTLLDLSFNQIKQIPFGLFNDLSELTDLDLSNNNMILDFHTLSTLKSLKVLKFSNNTVENFDVDTLSNRFKYLKSITLLNDQSWNCNELATVIHKLQFNNVSVIRDQSTNGSNILGISCTNSSLFPYYDPRDKVNENVTTISTLFLKLMQNFAINTSNSLTNIEAYMKKIVYNDNTKSVDTSLKGNVPWQNISVPLKEISNNIKQIFRINPIDVSFNQTLINSLNDISNNMKQVSNSNLVSVDKNIESKALISEKHHEESKSYNYGLVFNNILLAMILCCLILFAYRNFVKARIINNNAQEQVQLM</sequence>
<keyword evidence="7" id="KW-1133">Transmembrane helix</keyword>
<dbReference type="InterPro" id="IPR015940">
    <property type="entry name" value="UBA"/>
</dbReference>
<dbReference type="EMBL" id="OU892284">
    <property type="protein sequence ID" value="CAG9772838.1"/>
    <property type="molecule type" value="Genomic_DNA"/>
</dbReference>
<dbReference type="PANTHER" id="PTHR24369:SF211">
    <property type="entry name" value="LEUCINE-RICH REPEAT-CONTAINING PROTEIN 15-LIKE"/>
    <property type="match status" value="1"/>
</dbReference>
<reference evidence="9" key="1">
    <citation type="submission" date="2022-01" db="EMBL/GenBank/DDBJ databases">
        <authorList>
            <person name="King R."/>
        </authorList>
    </citation>
    <scope>NUCLEOTIDE SEQUENCE</scope>
</reference>
<dbReference type="AlphaFoldDB" id="A0A9N9MY67"/>
<keyword evidence="7" id="KW-0472">Membrane</keyword>
<dbReference type="SUPFAM" id="SSF52058">
    <property type="entry name" value="L domain-like"/>
    <property type="match status" value="1"/>
</dbReference>
<dbReference type="InterPro" id="IPR002833">
    <property type="entry name" value="PTH2"/>
</dbReference>
<dbReference type="InterPro" id="IPR003591">
    <property type="entry name" value="Leu-rich_rpt_typical-subtyp"/>
</dbReference>
<dbReference type="OrthoDB" id="1733656at2759"/>
<dbReference type="InterPro" id="IPR023476">
    <property type="entry name" value="Pep_tRNA_hydro_II_dom_sf"/>
</dbReference>
<feature type="domain" description="UBA" evidence="8">
    <location>
        <begin position="9"/>
        <end position="50"/>
    </location>
</feature>
<dbReference type="InterPro" id="IPR032675">
    <property type="entry name" value="LRR_dom_sf"/>
</dbReference>
<comment type="catalytic activity">
    <reaction evidence="6">
        <text>an N-acyl-L-alpha-aminoacyl-tRNA + H2O = an N-acyl-L-amino acid + a tRNA + H(+)</text>
        <dbReference type="Rhea" id="RHEA:54448"/>
        <dbReference type="Rhea" id="RHEA-COMP:10123"/>
        <dbReference type="Rhea" id="RHEA-COMP:13883"/>
        <dbReference type="ChEBI" id="CHEBI:15377"/>
        <dbReference type="ChEBI" id="CHEBI:15378"/>
        <dbReference type="ChEBI" id="CHEBI:59874"/>
        <dbReference type="ChEBI" id="CHEBI:78442"/>
        <dbReference type="ChEBI" id="CHEBI:138191"/>
        <dbReference type="EC" id="3.1.1.29"/>
    </reaction>
</comment>
<feature type="transmembrane region" description="Helical" evidence="7">
    <location>
        <begin position="724"/>
        <end position="747"/>
    </location>
</feature>
<accession>A0A9N9MY67</accession>
<dbReference type="InterPro" id="IPR001611">
    <property type="entry name" value="Leu-rich_rpt"/>
</dbReference>
<dbReference type="Proteomes" id="UP001152799">
    <property type="component" value="Chromosome 8"/>
</dbReference>
<evidence type="ECO:0000256" key="3">
    <source>
        <dbReference type="ARBA" id="ARBA00022737"/>
    </source>
</evidence>
<dbReference type="SUPFAM" id="SSF102462">
    <property type="entry name" value="Peptidyl-tRNA hydrolase II"/>
    <property type="match status" value="1"/>
</dbReference>
<dbReference type="SMART" id="SM00369">
    <property type="entry name" value="LRR_TYP"/>
    <property type="match status" value="6"/>
</dbReference>
<protein>
    <recommendedName>
        <fullName evidence="1">peptidyl-tRNA hydrolase</fullName>
        <ecNumber evidence="1">3.1.1.29</ecNumber>
    </recommendedName>
</protein>
<evidence type="ECO:0000256" key="5">
    <source>
        <dbReference type="ARBA" id="ARBA00038050"/>
    </source>
</evidence>
<dbReference type="InterPro" id="IPR050541">
    <property type="entry name" value="LRR_TM_domain-containing"/>
</dbReference>
<comment type="similarity">
    <text evidence="5">Belongs to the PTH2 family.</text>
</comment>
<evidence type="ECO:0000259" key="8">
    <source>
        <dbReference type="PROSITE" id="PS50030"/>
    </source>
</evidence>
<evidence type="ECO:0000256" key="7">
    <source>
        <dbReference type="SAM" id="Phobius"/>
    </source>
</evidence>
<dbReference type="PROSITE" id="PS51450">
    <property type="entry name" value="LRR"/>
    <property type="match status" value="3"/>
</dbReference>
<evidence type="ECO:0000313" key="10">
    <source>
        <dbReference type="Proteomes" id="UP001152799"/>
    </source>
</evidence>
<evidence type="ECO:0000256" key="6">
    <source>
        <dbReference type="ARBA" id="ARBA00048707"/>
    </source>
</evidence>
<dbReference type="PANTHER" id="PTHR24369">
    <property type="entry name" value="ANTIGEN BSP, PUTATIVE-RELATED"/>
    <property type="match status" value="1"/>
</dbReference>
<dbReference type="Pfam" id="PF00560">
    <property type="entry name" value="LRR_1"/>
    <property type="match status" value="1"/>
</dbReference>
<keyword evidence="3" id="KW-0677">Repeat</keyword>
<dbReference type="SUPFAM" id="SSF46934">
    <property type="entry name" value="UBA-like"/>
    <property type="match status" value="1"/>
</dbReference>
<dbReference type="FunFam" id="3.40.1490.10:FF:000002">
    <property type="entry name" value="Peptidyl-tRNA hydrolase 2, mitochondrial"/>
    <property type="match status" value="1"/>
</dbReference>
<dbReference type="Pfam" id="PF13855">
    <property type="entry name" value="LRR_8"/>
    <property type="match status" value="2"/>
</dbReference>
<keyword evidence="4" id="KW-0378">Hydrolase</keyword>